<sequence length="102" mass="11098">MDYISPIVGSDVGTFQNVLSSILICEFTLDLRRRNTTRSLSNQSALELPDLNPSSQHNPGQSIQSILGRLQESIIADMGERNDRVDIDGTGPGEGESNHETA</sequence>
<evidence type="ECO:0000313" key="2">
    <source>
        <dbReference type="EMBL" id="GJJ10141.1"/>
    </source>
</evidence>
<feature type="region of interest" description="Disordered" evidence="1">
    <location>
        <begin position="39"/>
        <end position="66"/>
    </location>
</feature>
<feature type="region of interest" description="Disordered" evidence="1">
    <location>
        <begin position="78"/>
        <end position="102"/>
    </location>
</feature>
<name>A0AAV5A681_9AGAM</name>
<evidence type="ECO:0000256" key="1">
    <source>
        <dbReference type="SAM" id="MobiDB-lite"/>
    </source>
</evidence>
<accession>A0AAV5A681</accession>
<dbReference type="EMBL" id="BPWL01000005">
    <property type="protein sequence ID" value="GJJ10141.1"/>
    <property type="molecule type" value="Genomic_DNA"/>
</dbReference>
<comment type="caution">
    <text evidence="2">The sequence shown here is derived from an EMBL/GenBank/DDBJ whole genome shotgun (WGS) entry which is preliminary data.</text>
</comment>
<organism evidence="2 3">
    <name type="scientific">Clathrus columnatus</name>
    <dbReference type="NCBI Taxonomy" id="1419009"/>
    <lineage>
        <taxon>Eukaryota</taxon>
        <taxon>Fungi</taxon>
        <taxon>Dikarya</taxon>
        <taxon>Basidiomycota</taxon>
        <taxon>Agaricomycotina</taxon>
        <taxon>Agaricomycetes</taxon>
        <taxon>Phallomycetidae</taxon>
        <taxon>Phallales</taxon>
        <taxon>Clathraceae</taxon>
        <taxon>Clathrus</taxon>
    </lineage>
</organism>
<reference evidence="2" key="1">
    <citation type="submission" date="2021-10" db="EMBL/GenBank/DDBJ databases">
        <title>De novo Genome Assembly of Clathrus columnatus (Basidiomycota, Fungi) Using Illumina and Nanopore Sequence Data.</title>
        <authorList>
            <person name="Ogiso-Tanaka E."/>
            <person name="Itagaki H."/>
            <person name="Hosoya T."/>
            <person name="Hosaka K."/>
        </authorList>
    </citation>
    <scope>NUCLEOTIDE SEQUENCE</scope>
    <source>
        <strain evidence="2">MO-923</strain>
    </source>
</reference>
<protein>
    <submittedName>
        <fullName evidence="2">Uncharacterized protein</fullName>
    </submittedName>
</protein>
<feature type="compositionally biased region" description="Basic and acidic residues" evidence="1">
    <location>
        <begin position="78"/>
        <end position="87"/>
    </location>
</feature>
<keyword evidence="3" id="KW-1185">Reference proteome</keyword>
<proteinExistence type="predicted"/>
<feature type="compositionally biased region" description="Polar residues" evidence="1">
    <location>
        <begin position="52"/>
        <end position="65"/>
    </location>
</feature>
<dbReference type="Proteomes" id="UP001050691">
    <property type="component" value="Unassembled WGS sequence"/>
</dbReference>
<dbReference type="AlphaFoldDB" id="A0AAV5A681"/>
<evidence type="ECO:0000313" key="3">
    <source>
        <dbReference type="Proteomes" id="UP001050691"/>
    </source>
</evidence>
<gene>
    <name evidence="2" type="ORF">Clacol_004367</name>
</gene>